<evidence type="ECO:0000313" key="3">
    <source>
        <dbReference type="EMBL" id="CAL4126418.1"/>
    </source>
</evidence>
<dbReference type="EMBL" id="CAXKWB010024655">
    <property type="protein sequence ID" value="CAL4126418.1"/>
    <property type="molecule type" value="Genomic_DNA"/>
</dbReference>
<accession>A0AAV2RND2</accession>
<dbReference type="InterPro" id="IPR040940">
    <property type="entry name" value="DNA_pol_P_Exo"/>
</dbReference>
<gene>
    <name evidence="3" type="ORF">MNOR_LOCUS25600</name>
</gene>
<feature type="compositionally biased region" description="Polar residues" evidence="1">
    <location>
        <begin position="1"/>
        <end position="12"/>
    </location>
</feature>
<feature type="non-terminal residue" evidence="3">
    <location>
        <position position="147"/>
    </location>
</feature>
<feature type="region of interest" description="Disordered" evidence="1">
    <location>
        <begin position="1"/>
        <end position="42"/>
    </location>
</feature>
<evidence type="ECO:0000256" key="1">
    <source>
        <dbReference type="SAM" id="MobiDB-lite"/>
    </source>
</evidence>
<dbReference type="AlphaFoldDB" id="A0AAV2RND2"/>
<organism evidence="3 4">
    <name type="scientific">Meganyctiphanes norvegica</name>
    <name type="common">Northern krill</name>
    <name type="synonym">Thysanopoda norvegica</name>
    <dbReference type="NCBI Taxonomy" id="48144"/>
    <lineage>
        <taxon>Eukaryota</taxon>
        <taxon>Metazoa</taxon>
        <taxon>Ecdysozoa</taxon>
        <taxon>Arthropoda</taxon>
        <taxon>Crustacea</taxon>
        <taxon>Multicrustacea</taxon>
        <taxon>Malacostraca</taxon>
        <taxon>Eumalacostraca</taxon>
        <taxon>Eucarida</taxon>
        <taxon>Euphausiacea</taxon>
        <taxon>Euphausiidae</taxon>
        <taxon>Meganyctiphanes</taxon>
    </lineage>
</organism>
<feature type="domain" description="DNA polymerase nu pseudo-exo" evidence="2">
    <location>
        <begin position="72"/>
        <end position="136"/>
    </location>
</feature>
<evidence type="ECO:0000313" key="4">
    <source>
        <dbReference type="Proteomes" id="UP001497623"/>
    </source>
</evidence>
<evidence type="ECO:0000259" key="2">
    <source>
        <dbReference type="Pfam" id="PF18049"/>
    </source>
</evidence>
<name>A0AAV2RND2_MEGNR</name>
<dbReference type="Pfam" id="PF18049">
    <property type="entry name" value="DNA_pol_P_Exo"/>
    <property type="match status" value="1"/>
</dbReference>
<sequence>ETIKSTCTSLDTSPELLKSSQKSNYSKSNTDLKSNSQEKSKENSFLLEFKRDKDENVQVYKLKFGIATEKERIRKLISNLMSSDVRKICFDAQELVTYLLDNLNIDYSEAINSWTILDPKIGAWLLNPDNPPVTFTAAAQIIQHQLS</sequence>
<feature type="compositionally biased region" description="Low complexity" evidence="1">
    <location>
        <begin position="18"/>
        <end position="35"/>
    </location>
</feature>
<dbReference type="Proteomes" id="UP001497623">
    <property type="component" value="Unassembled WGS sequence"/>
</dbReference>
<reference evidence="3 4" key="1">
    <citation type="submission" date="2024-05" db="EMBL/GenBank/DDBJ databases">
        <authorList>
            <person name="Wallberg A."/>
        </authorList>
    </citation>
    <scope>NUCLEOTIDE SEQUENCE [LARGE SCALE GENOMIC DNA]</scope>
</reference>
<feature type="non-terminal residue" evidence="3">
    <location>
        <position position="1"/>
    </location>
</feature>
<proteinExistence type="predicted"/>
<comment type="caution">
    <text evidence="3">The sequence shown here is derived from an EMBL/GenBank/DDBJ whole genome shotgun (WGS) entry which is preliminary data.</text>
</comment>
<keyword evidence="4" id="KW-1185">Reference proteome</keyword>
<protein>
    <recommendedName>
        <fullName evidence="2">DNA polymerase nu pseudo-exo domain-containing protein</fullName>
    </recommendedName>
</protein>